<accession>A0A383A8Z6</accession>
<sequence>METEIKTLIAKIKKDYINFCTNYGEKELSGYHAETVANFDKNIGIKEGNKYTKIVRDGSVWGFIVKEDGPRFSKGDILKAATWSAPATNSARGNIYDDDYSVAWTGPHYLK</sequence>
<dbReference type="EMBL" id="UINC01190126">
    <property type="protein sequence ID" value="SVE04124.1"/>
    <property type="molecule type" value="Genomic_DNA"/>
</dbReference>
<organism evidence="1">
    <name type="scientific">marine metagenome</name>
    <dbReference type="NCBI Taxonomy" id="408172"/>
    <lineage>
        <taxon>unclassified sequences</taxon>
        <taxon>metagenomes</taxon>
        <taxon>ecological metagenomes</taxon>
    </lineage>
</organism>
<dbReference type="AlphaFoldDB" id="A0A383A8Z6"/>
<protein>
    <submittedName>
        <fullName evidence="1">Uncharacterized protein</fullName>
    </submittedName>
</protein>
<evidence type="ECO:0000313" key="1">
    <source>
        <dbReference type="EMBL" id="SVE04124.1"/>
    </source>
</evidence>
<name>A0A383A8Z6_9ZZZZ</name>
<proteinExistence type="predicted"/>
<gene>
    <name evidence="1" type="ORF">METZ01_LOCUS456978</name>
</gene>
<reference evidence="1" key="1">
    <citation type="submission" date="2018-05" db="EMBL/GenBank/DDBJ databases">
        <authorList>
            <person name="Lanie J.A."/>
            <person name="Ng W.-L."/>
            <person name="Kazmierczak K.M."/>
            <person name="Andrzejewski T.M."/>
            <person name="Davidsen T.M."/>
            <person name="Wayne K.J."/>
            <person name="Tettelin H."/>
            <person name="Glass J.I."/>
            <person name="Rusch D."/>
            <person name="Podicherti R."/>
            <person name="Tsui H.-C.T."/>
            <person name="Winkler M.E."/>
        </authorList>
    </citation>
    <scope>NUCLEOTIDE SEQUENCE</scope>
</reference>